<dbReference type="Proteomes" id="UP000775213">
    <property type="component" value="Unassembled WGS sequence"/>
</dbReference>
<reference evidence="4 5" key="1">
    <citation type="journal article" date="2021" name="Hortic Res">
        <title>Chromosome-scale assembly of the Dendrobium chrysotoxum genome enhances the understanding of orchid evolution.</title>
        <authorList>
            <person name="Zhang Y."/>
            <person name="Zhang G.Q."/>
            <person name="Zhang D."/>
            <person name="Liu X.D."/>
            <person name="Xu X.Y."/>
            <person name="Sun W.H."/>
            <person name="Yu X."/>
            <person name="Zhu X."/>
            <person name="Wang Z.W."/>
            <person name="Zhao X."/>
            <person name="Zhong W.Y."/>
            <person name="Chen H."/>
            <person name="Yin W.L."/>
            <person name="Huang T."/>
            <person name="Niu S.C."/>
            <person name="Liu Z.J."/>
        </authorList>
    </citation>
    <scope>NUCLEOTIDE SEQUENCE [LARGE SCALE GENOMIC DNA]</scope>
    <source>
        <strain evidence="4">Lindl</strain>
    </source>
</reference>
<evidence type="ECO:0000313" key="4">
    <source>
        <dbReference type="EMBL" id="KAH0464516.1"/>
    </source>
</evidence>
<dbReference type="Gene3D" id="1.25.40.10">
    <property type="entry name" value="Tetratricopeptide repeat domain"/>
    <property type="match status" value="4"/>
</dbReference>
<sequence length="723" mass="80518">MVAITAAKFSRTSVPLLPPRENSLRIFHLLAAGDLPKAAATLFSLSSPDSAAYAAVLHACSSRRLLPLGRSLHRHLLLSPSPSPSIDLFLSNHLINMYSKCGRTDLARRQFDEMPRRNLVSWTALLTGYSQAGQHQQCIQLFSSMLVHYSPNDYGIVAVLSSSAGARDGHHGKQVHALVSKISLDANVFVGNSLIAMYSSCDGLEDDGFLVFKTMSFRNHITWNSMIAGFLQGGRLHLSLQLFVRMRRCGVEFDRATLISVISSCSSIRECCQLHSLCIKSSFASEAEVATALVKVYASHFGDFEVCYEVFSAVTKHDLMSWTGIMTASCEQEPTEVVFMFCQLRREGFKPDRHALSIAVKASAGFATERNCMALHLLILKSGYGNDTVLCNALIHAYARCGNHKLAVCIFDQMEFHDRVSWNSIIKAYAAHGKGKEALNAFQCMDVPPDSATFVGILTACSHCGYVNEGRHIFNQMSEVYGIEPQRDHFACMVDILARAGELLEAEELINQMPMEPDPVVWSALLGACRKHGETNIGRKAAQKLLELEPSNSVGYVIMSNLYCATKSFGDAAFVRKGMKECGVKKEPGLSWIEVGDHVHEFSVGGHRHPHREEILVELRRLVIKLKEMGYVADTRLVLHEIDEEHKEEHLLNHSEKMAVVFGLMNASSNWDCLKIMKNIRICEDCHNFIKLTSKYAGRELVVRDSNRFHHFTDGTCSCGDYW</sequence>
<feature type="repeat" description="PPR" evidence="2">
    <location>
        <begin position="87"/>
        <end position="121"/>
    </location>
</feature>
<dbReference type="PANTHER" id="PTHR47926:SF382">
    <property type="entry name" value="PENTACOTRIPEPTIDE-REPEAT REGION OF PRORP DOMAIN-CONTAINING PROTEIN"/>
    <property type="match status" value="1"/>
</dbReference>
<comment type="caution">
    <text evidence="4">The sequence shown here is derived from an EMBL/GenBank/DDBJ whole genome shotgun (WGS) entry which is preliminary data.</text>
</comment>
<feature type="repeat" description="PPR" evidence="2">
    <location>
        <begin position="387"/>
        <end position="421"/>
    </location>
</feature>
<feature type="domain" description="DYW" evidence="3">
    <location>
        <begin position="630"/>
        <end position="723"/>
    </location>
</feature>
<evidence type="ECO:0000259" key="3">
    <source>
        <dbReference type="Pfam" id="PF14432"/>
    </source>
</evidence>
<dbReference type="InterPro" id="IPR002885">
    <property type="entry name" value="PPR_rpt"/>
</dbReference>
<dbReference type="Pfam" id="PF20431">
    <property type="entry name" value="E_motif"/>
    <property type="match status" value="1"/>
</dbReference>
<dbReference type="InterPro" id="IPR011990">
    <property type="entry name" value="TPR-like_helical_dom_sf"/>
</dbReference>
<dbReference type="Pfam" id="PF01535">
    <property type="entry name" value="PPR"/>
    <property type="match status" value="6"/>
</dbReference>
<protein>
    <recommendedName>
        <fullName evidence="3">DYW domain-containing protein</fullName>
    </recommendedName>
</protein>
<keyword evidence="1" id="KW-0677">Repeat</keyword>
<feature type="repeat" description="PPR" evidence="2">
    <location>
        <begin position="219"/>
        <end position="253"/>
    </location>
</feature>
<dbReference type="GO" id="GO:0009451">
    <property type="term" value="P:RNA modification"/>
    <property type="evidence" value="ECO:0007669"/>
    <property type="project" value="InterPro"/>
</dbReference>
<evidence type="ECO:0000256" key="1">
    <source>
        <dbReference type="ARBA" id="ARBA00022737"/>
    </source>
</evidence>
<proteinExistence type="predicted"/>
<dbReference type="FunFam" id="1.25.40.10:FF:000031">
    <property type="entry name" value="Pentatricopeptide repeat-containing protein mitochondrial"/>
    <property type="match status" value="1"/>
</dbReference>
<dbReference type="GO" id="GO:0008270">
    <property type="term" value="F:zinc ion binding"/>
    <property type="evidence" value="ECO:0007669"/>
    <property type="project" value="InterPro"/>
</dbReference>
<dbReference type="EMBL" id="JAGFBR010000007">
    <property type="protein sequence ID" value="KAH0464516.1"/>
    <property type="molecule type" value="Genomic_DNA"/>
</dbReference>
<dbReference type="PROSITE" id="PS51375">
    <property type="entry name" value="PPR"/>
    <property type="match status" value="3"/>
</dbReference>
<accession>A0AAV7H6G6</accession>
<dbReference type="Pfam" id="PF14432">
    <property type="entry name" value="DYW_deaminase"/>
    <property type="match status" value="1"/>
</dbReference>
<gene>
    <name evidence="4" type="ORF">IEQ34_007302</name>
</gene>
<dbReference type="FunFam" id="1.25.40.10:FF:000343">
    <property type="entry name" value="Pentatricopeptide repeat-containing protein At3g58590"/>
    <property type="match status" value="1"/>
</dbReference>
<dbReference type="GO" id="GO:0003723">
    <property type="term" value="F:RNA binding"/>
    <property type="evidence" value="ECO:0007669"/>
    <property type="project" value="InterPro"/>
</dbReference>
<evidence type="ECO:0000313" key="5">
    <source>
        <dbReference type="Proteomes" id="UP000775213"/>
    </source>
</evidence>
<organism evidence="4 5">
    <name type="scientific">Dendrobium chrysotoxum</name>
    <name type="common">Orchid</name>
    <dbReference type="NCBI Taxonomy" id="161865"/>
    <lineage>
        <taxon>Eukaryota</taxon>
        <taxon>Viridiplantae</taxon>
        <taxon>Streptophyta</taxon>
        <taxon>Embryophyta</taxon>
        <taxon>Tracheophyta</taxon>
        <taxon>Spermatophyta</taxon>
        <taxon>Magnoliopsida</taxon>
        <taxon>Liliopsida</taxon>
        <taxon>Asparagales</taxon>
        <taxon>Orchidaceae</taxon>
        <taxon>Epidendroideae</taxon>
        <taxon>Malaxideae</taxon>
        <taxon>Dendrobiinae</taxon>
        <taxon>Dendrobium</taxon>
    </lineage>
</organism>
<dbReference type="InterPro" id="IPR032867">
    <property type="entry name" value="DYW_dom"/>
</dbReference>
<evidence type="ECO:0000256" key="2">
    <source>
        <dbReference type="PROSITE-ProRule" id="PRU00708"/>
    </source>
</evidence>
<name>A0AAV7H6G6_DENCH</name>
<dbReference type="AlphaFoldDB" id="A0AAV7H6G6"/>
<dbReference type="NCBIfam" id="TIGR00756">
    <property type="entry name" value="PPR"/>
    <property type="match status" value="3"/>
</dbReference>
<dbReference type="InterPro" id="IPR046960">
    <property type="entry name" value="PPR_At4g14850-like_plant"/>
</dbReference>
<dbReference type="FunFam" id="1.25.40.10:FF:000366">
    <property type="entry name" value="Pentatricopeptide (PPR) repeat-containing protein"/>
    <property type="match status" value="1"/>
</dbReference>
<keyword evidence="5" id="KW-1185">Reference proteome</keyword>
<dbReference type="InterPro" id="IPR046848">
    <property type="entry name" value="E_motif"/>
</dbReference>
<dbReference type="PANTHER" id="PTHR47926">
    <property type="entry name" value="PENTATRICOPEPTIDE REPEAT-CONTAINING PROTEIN"/>
    <property type="match status" value="1"/>
</dbReference>